<evidence type="ECO:0000313" key="12">
    <source>
        <dbReference type="Proteomes" id="UP000525652"/>
    </source>
</evidence>
<keyword evidence="6 9" id="KW-0326">Glycosidase</keyword>
<protein>
    <recommendedName>
        <fullName evidence="9">Glucanase</fullName>
        <ecNumber evidence="9">3.2.1.-</ecNumber>
    </recommendedName>
</protein>
<proteinExistence type="inferred from homology"/>
<comment type="catalytic activity">
    <reaction evidence="1">
        <text>Endohydrolysis of (1-&gt;4)-beta-D-glucosidic linkages in cellulose, lichenin and cereal beta-D-glucans.</text>
        <dbReference type="EC" id="3.2.1.4"/>
    </reaction>
</comment>
<evidence type="ECO:0000256" key="3">
    <source>
        <dbReference type="ARBA" id="ARBA00022729"/>
    </source>
</evidence>
<reference evidence="11 12" key="1">
    <citation type="submission" date="2020-07" db="EMBL/GenBank/DDBJ databases">
        <authorList>
            <person name="Feng X."/>
        </authorList>
    </citation>
    <scope>NUCLEOTIDE SEQUENCE [LARGE SCALE GENOMIC DNA]</scope>
    <source>
        <strain evidence="11 12">JCM14086</strain>
    </source>
</reference>
<evidence type="ECO:0000256" key="1">
    <source>
        <dbReference type="ARBA" id="ARBA00000966"/>
    </source>
</evidence>
<dbReference type="Proteomes" id="UP000525652">
    <property type="component" value="Unassembled WGS sequence"/>
</dbReference>
<organism evidence="11 12">
    <name type="scientific">Puniceicoccus vermicola</name>
    <dbReference type="NCBI Taxonomy" id="388746"/>
    <lineage>
        <taxon>Bacteria</taxon>
        <taxon>Pseudomonadati</taxon>
        <taxon>Verrucomicrobiota</taxon>
        <taxon>Opitutia</taxon>
        <taxon>Puniceicoccales</taxon>
        <taxon>Puniceicoccaceae</taxon>
        <taxon>Puniceicoccus</taxon>
    </lineage>
</organism>
<keyword evidence="7 9" id="KW-0624">Polysaccharide degradation</keyword>
<evidence type="ECO:0000256" key="9">
    <source>
        <dbReference type="RuleBase" id="RU361167"/>
    </source>
</evidence>
<evidence type="ECO:0000256" key="6">
    <source>
        <dbReference type="ARBA" id="ARBA00023295"/>
    </source>
</evidence>
<evidence type="ECO:0000256" key="10">
    <source>
        <dbReference type="SAM" id="SignalP"/>
    </source>
</evidence>
<dbReference type="InterPro" id="IPR008928">
    <property type="entry name" value="6-hairpin_glycosidase_sf"/>
</dbReference>
<evidence type="ECO:0000256" key="4">
    <source>
        <dbReference type="ARBA" id="ARBA00022801"/>
    </source>
</evidence>
<gene>
    <name evidence="11" type="ORF">H5P30_05875</name>
</gene>
<keyword evidence="7 9" id="KW-0119">Carbohydrate metabolism</keyword>
<evidence type="ECO:0000313" key="11">
    <source>
        <dbReference type="EMBL" id="MBC2601300.1"/>
    </source>
</evidence>
<keyword evidence="5" id="KW-0136">Cellulose degradation</keyword>
<name>A0A7X1AWI8_9BACT</name>
<comment type="caution">
    <text evidence="11">The sequence shown here is derived from an EMBL/GenBank/DDBJ whole genome shotgun (WGS) entry which is preliminary data.</text>
</comment>
<dbReference type="EC" id="3.2.1.-" evidence="9"/>
<accession>A0A7X1AWI8</accession>
<feature type="chain" id="PRO_5031105184" description="Glucanase" evidence="10">
    <location>
        <begin position="24"/>
        <end position="363"/>
    </location>
</feature>
<sequence>MDFKRPFASILTLFLLTATASLADAQSNFKGFTLARNTQGKQDWNAFKKDFVSSDGRVIDTANGDISHSEGQGYGMLLAVKNRDLATFSIIWSWTQKNLQVRDDNLFAWKWDPAQKPNPTTDKNNATDGDLLIAWALLRANELWQNERLLEESKQIVRTLRQTMVVDSNYGPLLLPGGAGFEKSDGVIVNLSYWVFPALLDVKRMDPSYIWDSLYLSGTRLIAKARFGKWDLPPDWLFISKDGSLRLPENFTPVYGYNAVRIPLYLDWAGENDSALYEPFRNWAKHTSNIYLLPDQVNLATNEPGEYTVIPGMIAVYHLIDPKNVPAPSGSSENYSSYYSACLRLLSDIAEQESKKYSSLPHP</sequence>
<keyword evidence="4 9" id="KW-0378">Hydrolase</keyword>
<evidence type="ECO:0000256" key="7">
    <source>
        <dbReference type="ARBA" id="ARBA00023326"/>
    </source>
</evidence>
<dbReference type="PROSITE" id="PS00812">
    <property type="entry name" value="GLYCOSYL_HYDROL_F8"/>
    <property type="match status" value="1"/>
</dbReference>
<feature type="active site" description="Nucleophile" evidence="8">
    <location>
        <position position="128"/>
    </location>
</feature>
<evidence type="ECO:0000256" key="8">
    <source>
        <dbReference type="PROSITE-ProRule" id="PRU10058"/>
    </source>
</evidence>
<dbReference type="GO" id="GO:0030245">
    <property type="term" value="P:cellulose catabolic process"/>
    <property type="evidence" value="ECO:0007669"/>
    <property type="project" value="UniProtKB-KW"/>
</dbReference>
<dbReference type="InterPro" id="IPR012341">
    <property type="entry name" value="6hp_glycosidase-like_sf"/>
</dbReference>
<feature type="signal peptide" evidence="10">
    <location>
        <begin position="1"/>
        <end position="23"/>
    </location>
</feature>
<comment type="similarity">
    <text evidence="2 9">Belongs to the glycosyl hydrolase 8 (cellulase D) family.</text>
</comment>
<dbReference type="PRINTS" id="PR00735">
    <property type="entry name" value="GLHYDRLASE8"/>
</dbReference>
<dbReference type="Pfam" id="PF01270">
    <property type="entry name" value="Glyco_hydro_8"/>
    <property type="match status" value="1"/>
</dbReference>
<dbReference type="EMBL" id="JACHVA010000052">
    <property type="protein sequence ID" value="MBC2601300.1"/>
    <property type="molecule type" value="Genomic_DNA"/>
</dbReference>
<dbReference type="AlphaFoldDB" id="A0A7X1AWI8"/>
<dbReference type="InterPro" id="IPR002037">
    <property type="entry name" value="Glyco_hydro_8"/>
</dbReference>
<dbReference type="SUPFAM" id="SSF48208">
    <property type="entry name" value="Six-hairpin glycosidases"/>
    <property type="match status" value="1"/>
</dbReference>
<keyword evidence="3 10" id="KW-0732">Signal</keyword>
<dbReference type="RefSeq" id="WP_185692018.1">
    <property type="nucleotide sequence ID" value="NZ_JACHVA010000052.1"/>
</dbReference>
<dbReference type="InterPro" id="IPR019834">
    <property type="entry name" value="Glyco_hydro_8_CS"/>
</dbReference>
<dbReference type="GO" id="GO:0008810">
    <property type="term" value="F:cellulase activity"/>
    <property type="evidence" value="ECO:0007669"/>
    <property type="project" value="UniProtKB-EC"/>
</dbReference>
<evidence type="ECO:0000256" key="2">
    <source>
        <dbReference type="ARBA" id="ARBA00009209"/>
    </source>
</evidence>
<evidence type="ECO:0000256" key="5">
    <source>
        <dbReference type="ARBA" id="ARBA00023001"/>
    </source>
</evidence>
<dbReference type="Gene3D" id="1.50.10.10">
    <property type="match status" value="1"/>
</dbReference>
<keyword evidence="12" id="KW-1185">Reference proteome</keyword>